<evidence type="ECO:0000313" key="2">
    <source>
        <dbReference type="EMBL" id="NNU78147.1"/>
    </source>
</evidence>
<dbReference type="InterPro" id="IPR043129">
    <property type="entry name" value="ATPase_NBD"/>
</dbReference>
<evidence type="ECO:0000259" key="1">
    <source>
        <dbReference type="Pfam" id="PF17989"/>
    </source>
</evidence>
<gene>
    <name evidence="2" type="ORF">HLQ16_19735</name>
</gene>
<proteinExistence type="predicted"/>
<comment type="caution">
    <text evidence="2">The sequence shown here is derived from an EMBL/GenBank/DDBJ whole genome shotgun (WGS) entry which is preliminary data.</text>
</comment>
<protein>
    <submittedName>
        <fullName evidence="2">ParM/StbA family protein</fullName>
    </submittedName>
</protein>
<feature type="domain" description="Actin-like protein N-terminal" evidence="1">
    <location>
        <begin position="8"/>
        <end position="156"/>
    </location>
</feature>
<dbReference type="Pfam" id="PF17989">
    <property type="entry name" value="ALP_N"/>
    <property type="match status" value="1"/>
</dbReference>
<dbReference type="SUPFAM" id="SSF53067">
    <property type="entry name" value="Actin-like ATPase domain"/>
    <property type="match status" value="1"/>
</dbReference>
<dbReference type="InterPro" id="IPR040607">
    <property type="entry name" value="ALP_N"/>
</dbReference>
<organism evidence="2 3">
    <name type="scientific">Clostridium estertheticum</name>
    <dbReference type="NCBI Taxonomy" id="238834"/>
    <lineage>
        <taxon>Bacteria</taxon>
        <taxon>Bacillati</taxon>
        <taxon>Bacillota</taxon>
        <taxon>Clostridia</taxon>
        <taxon>Eubacteriales</taxon>
        <taxon>Clostridiaceae</taxon>
        <taxon>Clostridium</taxon>
    </lineage>
</organism>
<evidence type="ECO:0000313" key="3">
    <source>
        <dbReference type="Proteomes" id="UP000531659"/>
    </source>
</evidence>
<dbReference type="EMBL" id="JABEYB010000019">
    <property type="protein sequence ID" value="NNU78147.1"/>
    <property type="molecule type" value="Genomic_DNA"/>
</dbReference>
<name>A0A7Y3WTG3_9CLOT</name>
<dbReference type="AlphaFoldDB" id="A0A7Y3WTG3"/>
<dbReference type="Gene3D" id="3.30.420.40">
    <property type="match status" value="2"/>
</dbReference>
<dbReference type="RefSeq" id="WP_171298736.1">
    <property type="nucleotide sequence ID" value="NZ_CP087098.1"/>
</dbReference>
<dbReference type="Proteomes" id="UP000531659">
    <property type="component" value="Unassembled WGS sequence"/>
</dbReference>
<reference evidence="2 3" key="1">
    <citation type="submission" date="2020-05" db="EMBL/GenBank/DDBJ databases">
        <title>Complete genome of Clostridium estertheticum subspecies estertheticum, isolated from Vacuum packed lamb meat from New Zealand imported to Switzerland.</title>
        <authorList>
            <person name="Wambui J."/>
            <person name="Stevens M.J.A."/>
            <person name="Stephan R."/>
        </authorList>
    </citation>
    <scope>NUCLEOTIDE SEQUENCE [LARGE SCALE GENOMIC DNA]</scope>
    <source>
        <strain evidence="2 3">CEST001</strain>
    </source>
</reference>
<accession>A0A7Y3WTG3</accession>
<dbReference type="CDD" id="cd24026">
    <property type="entry name" value="ASKHA_NBD_ParM_Alp12-like"/>
    <property type="match status" value="1"/>
</dbReference>
<sequence>MNEILVSVDTGKNSTKSVVKVDGVIIKNIFRTKVQEIANLGVELTNNSYYIEFGGKSYLVGDMLSEDKCDYNISKSSVNHQLCIYLAIVKVVDRIGAMSMGVPNIYLSINTPINIYKNKTLKEEYIKLIQRKGEVIPIKVNGRSFVFKINYILPLPEATASIYSNISNFRDKKATIIDCGSLNTSYCTFNSLVPLLDTMIIANSGINVLRSTIAERLTTFCGSLVSNDDMEEILKNEYLYIDGVKIEESKAIVEGLIREHVLEIFNYAKSRSVSFNNTTLIFTGGGTILLKKYILEIYPNAIFENDPQYANAISYYSVLEIKYNGKK</sequence>